<dbReference type="Proteomes" id="UP001201812">
    <property type="component" value="Unassembled WGS sequence"/>
</dbReference>
<evidence type="ECO:0000256" key="1">
    <source>
        <dbReference type="SAM" id="Coils"/>
    </source>
</evidence>
<name>A0AAD4RD93_9BILA</name>
<organism evidence="3 4">
    <name type="scientific">Ditylenchus destructor</name>
    <dbReference type="NCBI Taxonomy" id="166010"/>
    <lineage>
        <taxon>Eukaryota</taxon>
        <taxon>Metazoa</taxon>
        <taxon>Ecdysozoa</taxon>
        <taxon>Nematoda</taxon>
        <taxon>Chromadorea</taxon>
        <taxon>Rhabditida</taxon>
        <taxon>Tylenchina</taxon>
        <taxon>Tylenchomorpha</taxon>
        <taxon>Sphaerularioidea</taxon>
        <taxon>Anguinidae</taxon>
        <taxon>Anguininae</taxon>
        <taxon>Ditylenchus</taxon>
    </lineage>
</organism>
<keyword evidence="3" id="KW-0527">Neuropeptide</keyword>
<proteinExistence type="predicted"/>
<reference evidence="3" key="1">
    <citation type="submission" date="2022-01" db="EMBL/GenBank/DDBJ databases">
        <title>Genome Sequence Resource for Two Populations of Ditylenchus destructor, the Migratory Endoparasitic Phytonematode.</title>
        <authorList>
            <person name="Zhang H."/>
            <person name="Lin R."/>
            <person name="Xie B."/>
        </authorList>
    </citation>
    <scope>NUCLEOTIDE SEQUENCE</scope>
    <source>
        <strain evidence="3">BazhouSP</strain>
    </source>
</reference>
<dbReference type="GO" id="GO:0007218">
    <property type="term" value="P:neuropeptide signaling pathway"/>
    <property type="evidence" value="ECO:0007669"/>
    <property type="project" value="UniProtKB-KW"/>
</dbReference>
<feature type="signal peptide" evidence="2">
    <location>
        <begin position="1"/>
        <end position="22"/>
    </location>
</feature>
<keyword evidence="1" id="KW-0175">Coiled coil</keyword>
<evidence type="ECO:0000256" key="2">
    <source>
        <dbReference type="SAM" id="SignalP"/>
    </source>
</evidence>
<keyword evidence="2" id="KW-0732">Signal</keyword>
<feature type="coiled-coil region" evidence="1">
    <location>
        <begin position="42"/>
        <end position="69"/>
    </location>
</feature>
<evidence type="ECO:0000313" key="4">
    <source>
        <dbReference type="Proteomes" id="UP001201812"/>
    </source>
</evidence>
<feature type="chain" id="PRO_5042087700" evidence="2">
    <location>
        <begin position="23"/>
        <end position="177"/>
    </location>
</feature>
<dbReference type="AlphaFoldDB" id="A0AAD4RD93"/>
<comment type="caution">
    <text evidence="3">The sequence shown here is derived from an EMBL/GenBank/DDBJ whole genome shotgun (WGS) entry which is preliminary data.</text>
</comment>
<evidence type="ECO:0000313" key="3">
    <source>
        <dbReference type="EMBL" id="KAI1728331.1"/>
    </source>
</evidence>
<accession>A0AAD4RD93</accession>
<sequence>MSAFALVTVLLFLVQVPSHLLAAPAQQQVVNQPENNPAQTNDVDLNSKLNELQQQLALMQRRLDATGSNNDQAVMSNDVLPAAGQMPLNSDPNVQLPVTGTRQFNRRQIAWQPMRRMVSWQPMKRQSATPVDYTREQVMRVIEDQLTEVLRAGEQLGVTADDILTHLRRRNFQPIFA</sequence>
<dbReference type="EMBL" id="JAKKPZ010000001">
    <property type="protein sequence ID" value="KAI1728331.1"/>
    <property type="molecule type" value="Genomic_DNA"/>
</dbReference>
<gene>
    <name evidence="3" type="ORF">DdX_00502</name>
</gene>
<protein>
    <submittedName>
        <fullName evidence="3">Neuropeptide-like peptides nlp-40</fullName>
    </submittedName>
</protein>
<keyword evidence="4" id="KW-1185">Reference proteome</keyword>